<sequence length="319" mass="36625">MCICPVYALQLPTSGLLSTFVSTMSSLHRPPPLQAFAPPFMSTARRLPNPPVARRPRNLLAYIATDSRLPDTDLPPAPTRIQLARLRRHLLRMSSASPKPAGDLPNLPKPPASPAAPGRRPRQYSEEERRARSERIRAKWQDPEWRAAMLAKRKEPDVLSRSRESARKLWKDPEHRAMQRAARLGRPAPNKGVSPSASTRLRMSVARKGVPKTEETRKRMSAAKRNRPEGDEWPRLISESKKGKTREYFQMRKEFRALYKDLKLWSDSYRTTHGRLPRAKTYESTVAPMMLFRIKRYLVLRDALGDDDPEIKREIIARS</sequence>
<dbReference type="OrthoDB" id="4535at2759"/>
<reference evidence="3" key="1">
    <citation type="journal article" date="2013" name="Proc. Natl. Acad. Sci. U.S.A.">
        <title>Genome structure and metabolic features in the red seaweed Chondrus crispus shed light on evolution of the Archaeplastida.</title>
        <authorList>
            <person name="Collen J."/>
            <person name="Porcel B."/>
            <person name="Carre W."/>
            <person name="Ball S.G."/>
            <person name="Chaparro C."/>
            <person name="Tonon T."/>
            <person name="Barbeyron T."/>
            <person name="Michel G."/>
            <person name="Noel B."/>
            <person name="Valentin K."/>
            <person name="Elias M."/>
            <person name="Artiguenave F."/>
            <person name="Arun A."/>
            <person name="Aury J.M."/>
            <person name="Barbosa-Neto J.F."/>
            <person name="Bothwell J.H."/>
            <person name="Bouget F.Y."/>
            <person name="Brillet L."/>
            <person name="Cabello-Hurtado F."/>
            <person name="Capella-Gutierrez S."/>
            <person name="Charrier B."/>
            <person name="Cladiere L."/>
            <person name="Cock J.M."/>
            <person name="Coelho S.M."/>
            <person name="Colleoni C."/>
            <person name="Czjzek M."/>
            <person name="Da Silva C."/>
            <person name="Delage L."/>
            <person name="Denoeud F."/>
            <person name="Deschamps P."/>
            <person name="Dittami S.M."/>
            <person name="Gabaldon T."/>
            <person name="Gachon C.M."/>
            <person name="Groisillier A."/>
            <person name="Herve C."/>
            <person name="Jabbari K."/>
            <person name="Katinka M."/>
            <person name="Kloareg B."/>
            <person name="Kowalczyk N."/>
            <person name="Labadie K."/>
            <person name="Leblanc C."/>
            <person name="Lopez P.J."/>
            <person name="McLachlan D.H."/>
            <person name="Meslet-Cladiere L."/>
            <person name="Moustafa A."/>
            <person name="Nehr Z."/>
            <person name="Nyvall Collen P."/>
            <person name="Panaud O."/>
            <person name="Partensky F."/>
            <person name="Poulain J."/>
            <person name="Rensing S.A."/>
            <person name="Rousvoal S."/>
            <person name="Samson G."/>
            <person name="Symeonidi A."/>
            <person name="Weissenbach J."/>
            <person name="Zambounis A."/>
            <person name="Wincker P."/>
            <person name="Boyen C."/>
        </authorList>
    </citation>
    <scope>NUCLEOTIDE SEQUENCE [LARGE SCALE GENOMIC DNA]</scope>
    <source>
        <strain evidence="3">cv. Stackhouse</strain>
    </source>
</reference>
<evidence type="ECO:0000313" key="2">
    <source>
        <dbReference type="EMBL" id="CDF39147.1"/>
    </source>
</evidence>
<evidence type="ECO:0000313" key="3">
    <source>
        <dbReference type="Proteomes" id="UP000012073"/>
    </source>
</evidence>
<evidence type="ECO:0000256" key="1">
    <source>
        <dbReference type="SAM" id="MobiDB-lite"/>
    </source>
</evidence>
<keyword evidence="3" id="KW-1185">Reference proteome</keyword>
<name>R7QKV0_CHOCR</name>
<dbReference type="KEGG" id="ccp:CHC_T00000135001"/>
<dbReference type="Gramene" id="CDF39147">
    <property type="protein sequence ID" value="CDF39147"/>
    <property type="gene ID" value="CHC_T00000135001"/>
</dbReference>
<organism evidence="2 3">
    <name type="scientific">Chondrus crispus</name>
    <name type="common">Carrageen Irish moss</name>
    <name type="synonym">Polymorpha crispa</name>
    <dbReference type="NCBI Taxonomy" id="2769"/>
    <lineage>
        <taxon>Eukaryota</taxon>
        <taxon>Rhodophyta</taxon>
        <taxon>Florideophyceae</taxon>
        <taxon>Rhodymeniophycidae</taxon>
        <taxon>Gigartinales</taxon>
        <taxon>Gigartinaceae</taxon>
        <taxon>Chondrus</taxon>
    </lineage>
</organism>
<dbReference type="Proteomes" id="UP000012073">
    <property type="component" value="Unassembled WGS sequence"/>
</dbReference>
<protein>
    <recommendedName>
        <fullName evidence="4">Nuclease associated modular domain-containing protein</fullName>
    </recommendedName>
</protein>
<feature type="compositionally biased region" description="Basic and acidic residues" evidence="1">
    <location>
        <begin position="123"/>
        <end position="135"/>
    </location>
</feature>
<dbReference type="EMBL" id="HG002005">
    <property type="protein sequence ID" value="CDF39147.1"/>
    <property type="molecule type" value="Genomic_DNA"/>
</dbReference>
<gene>
    <name evidence="2" type="ORF">CHC_T00000135001</name>
</gene>
<dbReference type="GeneID" id="17326777"/>
<dbReference type="RefSeq" id="XP_005719058.1">
    <property type="nucleotide sequence ID" value="XM_005719001.1"/>
</dbReference>
<accession>R7QKV0</accession>
<evidence type="ECO:0008006" key="4">
    <source>
        <dbReference type="Google" id="ProtNLM"/>
    </source>
</evidence>
<feature type="region of interest" description="Disordered" evidence="1">
    <location>
        <begin position="95"/>
        <end position="135"/>
    </location>
</feature>
<proteinExistence type="predicted"/>
<feature type="region of interest" description="Disordered" evidence="1">
    <location>
        <begin position="205"/>
        <end position="237"/>
    </location>
</feature>
<feature type="compositionally biased region" description="Basic and acidic residues" evidence="1">
    <location>
        <begin position="226"/>
        <end position="237"/>
    </location>
</feature>
<dbReference type="AlphaFoldDB" id="R7QKV0"/>